<gene>
    <name evidence="2" type="ORF">S01H4_62112</name>
</gene>
<dbReference type="Gene3D" id="2.60.40.10">
    <property type="entry name" value="Immunoglobulins"/>
    <property type="match status" value="1"/>
</dbReference>
<feature type="non-terminal residue" evidence="2">
    <location>
        <position position="161"/>
    </location>
</feature>
<accession>X1EGH9</accession>
<dbReference type="Pfam" id="PF07705">
    <property type="entry name" value="CARDB"/>
    <property type="match status" value="1"/>
</dbReference>
<proteinExistence type="predicted"/>
<dbReference type="AlphaFoldDB" id="X1EGH9"/>
<evidence type="ECO:0000313" key="2">
    <source>
        <dbReference type="EMBL" id="GAH16249.1"/>
    </source>
</evidence>
<sequence>TGNFTVEAPEIPLKPAEFIVSDLSIEPKEVVLEEGVDAFTFSITVKVANIGEQEGTHTVNLKVDGDVIQAGTVTLWGGEETSITFDVTRGEGTYEVEVEEFTGSFMVEPYPIPPTPAEFVFSNLEMTPDEDLTITISVNATNDGEETGSYIVRLKLDEVVI</sequence>
<protein>
    <recommendedName>
        <fullName evidence="1">CARDB domain-containing protein</fullName>
    </recommendedName>
</protein>
<dbReference type="InterPro" id="IPR013783">
    <property type="entry name" value="Ig-like_fold"/>
</dbReference>
<name>X1EGH9_9ZZZZ</name>
<comment type="caution">
    <text evidence="2">The sequence shown here is derived from an EMBL/GenBank/DDBJ whole genome shotgun (WGS) entry which is preliminary data.</text>
</comment>
<dbReference type="InterPro" id="IPR011635">
    <property type="entry name" value="CARDB"/>
</dbReference>
<evidence type="ECO:0000259" key="1">
    <source>
        <dbReference type="Pfam" id="PF07705"/>
    </source>
</evidence>
<feature type="non-terminal residue" evidence="2">
    <location>
        <position position="1"/>
    </location>
</feature>
<reference evidence="2" key="1">
    <citation type="journal article" date="2014" name="Front. Microbiol.">
        <title>High frequency of phylogenetically diverse reductive dehalogenase-homologous genes in deep subseafloor sedimentary metagenomes.</title>
        <authorList>
            <person name="Kawai M."/>
            <person name="Futagami T."/>
            <person name="Toyoda A."/>
            <person name="Takaki Y."/>
            <person name="Nishi S."/>
            <person name="Hori S."/>
            <person name="Arai W."/>
            <person name="Tsubouchi T."/>
            <person name="Morono Y."/>
            <person name="Uchiyama I."/>
            <person name="Ito T."/>
            <person name="Fujiyama A."/>
            <person name="Inagaki F."/>
            <person name="Takami H."/>
        </authorList>
    </citation>
    <scope>NUCLEOTIDE SEQUENCE</scope>
    <source>
        <strain evidence="2">Expedition CK06-06</strain>
    </source>
</reference>
<dbReference type="EMBL" id="BART01036988">
    <property type="protein sequence ID" value="GAH16249.1"/>
    <property type="molecule type" value="Genomic_DNA"/>
</dbReference>
<feature type="domain" description="CARDB" evidence="1">
    <location>
        <begin position="22"/>
        <end position="98"/>
    </location>
</feature>
<organism evidence="2">
    <name type="scientific">marine sediment metagenome</name>
    <dbReference type="NCBI Taxonomy" id="412755"/>
    <lineage>
        <taxon>unclassified sequences</taxon>
        <taxon>metagenomes</taxon>
        <taxon>ecological metagenomes</taxon>
    </lineage>
</organism>